<dbReference type="VEuPathDB" id="PlasmoDB:PY02820"/>
<accession>A0A078KCB5</accession>
<dbReference type="KEGG" id="pyo:PY17X_1114500"/>
<reference evidence="3" key="4">
    <citation type="submission" date="2019-05" db="EMBL/GenBank/DDBJ databases">
        <authorList>
            <consortium name="Pathogen Informatics"/>
        </authorList>
    </citation>
    <scope>NUCLEOTIDE SEQUENCE</scope>
    <source>
        <strain evidence="3">17X</strain>
    </source>
</reference>
<evidence type="ECO:0000313" key="3">
    <source>
        <dbReference type="EMBL" id="VTZ79422.1"/>
    </source>
</evidence>
<evidence type="ECO:0000259" key="1">
    <source>
        <dbReference type="PROSITE" id="PS51701"/>
    </source>
</evidence>
<evidence type="ECO:0000313" key="2">
    <source>
        <dbReference type="EMBL" id="CDU18837.1"/>
    </source>
</evidence>
<name>A0A078KCB5_PLAYE</name>
<reference evidence="4 5" key="1">
    <citation type="journal article" date="2014" name="BMC Biol.">
        <title>A comprehensive evaluation of rodent malaria parasite genomes and gene expression.</title>
        <authorList>
            <person name="Otto T.D."/>
            <person name="Bohme U."/>
            <person name="Jackson A.P."/>
            <person name="Hunt M."/>
            <person name="Franke-Fayard B."/>
            <person name="Hoeijmakers W.A."/>
            <person name="Religa A.A."/>
            <person name="Robertson L."/>
            <person name="Sanders M."/>
            <person name="Ogun S.A."/>
            <person name="Cunningham D."/>
            <person name="Erhart A."/>
            <person name="Billker O."/>
            <person name="Khan S.M."/>
            <person name="Stunnenberg H.G."/>
            <person name="Langhorne J."/>
            <person name="Holder A.A."/>
            <person name="Waters A.P."/>
            <person name="Newbold C.I."/>
            <person name="Pain A."/>
            <person name="Berriman M."/>
            <person name="Janse C.J."/>
        </authorList>
    </citation>
    <scope>NUCLEOTIDE SEQUENCE [LARGE SCALE GENOMIC DNA]</scope>
    <source>
        <strain evidence="3 4">17X</strain>
        <strain evidence="2 5">YM</strain>
    </source>
</reference>
<proteinExistence type="predicted"/>
<dbReference type="EMBL" id="LM993665">
    <property type="protein sequence ID" value="VTZ79422.1"/>
    <property type="molecule type" value="Genomic_DNA"/>
</dbReference>
<dbReference type="Pfam" id="PF18638">
    <property type="entry name" value="CyRPA"/>
    <property type="match status" value="1"/>
</dbReference>
<gene>
    <name evidence="3" type="ORF">PY17X_1114500</name>
    <name evidence="2" type="ORF">PYYM_1115500</name>
</gene>
<dbReference type="OrthoDB" id="391240at2759"/>
<dbReference type="InterPro" id="IPR010884">
    <property type="entry name" value="6_CYS_dom"/>
</dbReference>
<dbReference type="RefSeq" id="XP_730749.1">
    <property type="nucleotide sequence ID" value="XM_725656.1"/>
</dbReference>
<dbReference type="VEuPathDB" id="PlasmoDB:PYYM_1115500"/>
<dbReference type="VEuPathDB" id="PlasmoDB:PY17X_1114500"/>
<dbReference type="AlphaFoldDB" id="A0A078KCB5"/>
<sequence length="721" mass="85372">MFRLSIFGPLFLWSIFLIIKTNCFYFKVDSELISKDSNIRKCYKEHYLNFQGQIVQVCNDKIVTNTSISNNIYISAYNTENKWEEKLKLFNDHTKRKIEYFYSFINNENLVIVYCFSKSLNYSPYECHNAISTDLITFTTQKINIDFKSIDPLSLQDYSISELDIFEKKYILICGLDTQRTQYGEYNKFILCNASSDGGINWTEKFTFFVTGVDPKLKYTKLVPKINGNEIGFLYYSEIESLNRYLKCKYKDGYDYECYLVGLARLESYMWDISKIRGYYISIISNNKQPPHYIYYMHTNIYTIPLEAPTSTDVDYQKGNLFPLDSYRLIYNYVAGKNSYTYILKHTGAVKYCALLYIKREHMNPGFVKHGNKYICTILYDDLIVDGDDRYFTLGVYNGAKHDIRKCFHVKYNKDSEPVNIIHKIESIYEYNNYRLYTLYIKKDLERYFIFDITLECYLGEDFFLRLKLYFKNNYVLQTSDLNKNQNSINLYNNNIIYFTLPSPEYEKTLMPQLKFPQYTRYVKLPDKNYIFQLPSYIKNEVTLQLPFVNKNNMNNQVIKNVVINPSSENTQNNKNIVGLDFSNANICDYANINPNCDNIVINENKINVTIDTKTNQDIQLAIICPITKKNKNTCFNDIYFNKKKKFIRDHLKDQQGLLTIYPKMYIHGLVNDNTPYEESLLTIPKTYIQKFNEKKNNYNNTFICKCHSNDILYEITYTFV</sequence>
<protein>
    <submittedName>
        <fullName evidence="3">Secreted ookinete protein, putative</fullName>
    </submittedName>
</protein>
<evidence type="ECO:0000313" key="5">
    <source>
        <dbReference type="Proteomes" id="UP000072904"/>
    </source>
</evidence>
<dbReference type="InterPro" id="IPR041396">
    <property type="entry name" value="CyRPA"/>
</dbReference>
<dbReference type="EMBL" id="LK934639">
    <property type="protein sequence ID" value="CDU18837.1"/>
    <property type="molecule type" value="Genomic_DNA"/>
</dbReference>
<dbReference type="GeneID" id="3829974"/>
<organism evidence="3 4">
    <name type="scientific">Plasmodium yoelii</name>
    <dbReference type="NCBI Taxonomy" id="5861"/>
    <lineage>
        <taxon>Eukaryota</taxon>
        <taxon>Sar</taxon>
        <taxon>Alveolata</taxon>
        <taxon>Apicomplexa</taxon>
        <taxon>Aconoidasida</taxon>
        <taxon>Haemosporida</taxon>
        <taxon>Plasmodiidae</taxon>
        <taxon>Plasmodium</taxon>
        <taxon>Plasmodium (Vinckeia)</taxon>
    </lineage>
</organism>
<dbReference type="Proteomes" id="UP000072874">
    <property type="component" value="Chromosome 11"/>
</dbReference>
<feature type="domain" description="6-Cys" evidence="1">
    <location>
        <begin position="584"/>
        <end position="721"/>
    </location>
</feature>
<dbReference type="PROSITE" id="PS51701">
    <property type="entry name" value="6_CYS"/>
    <property type="match status" value="1"/>
</dbReference>
<dbReference type="VEuPathDB" id="PlasmoDB:Py17XNL_001105550"/>
<evidence type="ECO:0000313" key="4">
    <source>
        <dbReference type="Proteomes" id="UP000072874"/>
    </source>
</evidence>
<dbReference type="Proteomes" id="UP000072904">
    <property type="component" value="Chromosome 11"/>
</dbReference>
<dbReference type="OMA" id="KNKNTCF"/>
<reference evidence="2" key="3">
    <citation type="submission" date="2014-05" db="EMBL/GenBank/DDBJ databases">
        <authorList>
            <person name="Aslett A.Martin."/>
            <person name="De Silva Nishadi"/>
        </authorList>
    </citation>
    <scope>NUCLEOTIDE SEQUENCE</scope>
    <source>
        <strain evidence="2">YM</strain>
    </source>
</reference>
<reference evidence="3" key="2">
    <citation type="submission" date="2014-05" db="EMBL/GenBank/DDBJ databases">
        <authorList>
            <person name="Aslett M.A."/>
            <person name="De Silva N."/>
        </authorList>
    </citation>
    <scope>NUCLEOTIDE SEQUENCE</scope>
    <source>
        <strain evidence="3">17X</strain>
    </source>
</reference>